<dbReference type="EMBL" id="CAJNOK010002566">
    <property type="protein sequence ID" value="CAF0865469.1"/>
    <property type="molecule type" value="Genomic_DNA"/>
</dbReference>
<keyword evidence="2 3" id="KW-0728">SH3 domain</keyword>
<comment type="caution">
    <text evidence="10">The sequence shown here is derived from an EMBL/GenBank/DDBJ whole genome shotgun (WGS) entry which is preliminary data.</text>
</comment>
<evidence type="ECO:0000256" key="6">
    <source>
        <dbReference type="SAM" id="MobiDB-lite"/>
    </source>
</evidence>
<dbReference type="PANTHER" id="PTHR23065:SF11">
    <property type="entry name" value="SYNDAPIN, ISOFORM C"/>
    <property type="match status" value="1"/>
</dbReference>
<dbReference type="GO" id="GO:0005886">
    <property type="term" value="C:plasma membrane"/>
    <property type="evidence" value="ECO:0007669"/>
    <property type="project" value="TreeGrafter"/>
</dbReference>
<dbReference type="GO" id="GO:0097320">
    <property type="term" value="P:plasma membrane tubulation"/>
    <property type="evidence" value="ECO:0007669"/>
    <property type="project" value="TreeGrafter"/>
</dbReference>
<dbReference type="PROSITE" id="PS50002">
    <property type="entry name" value="SH3"/>
    <property type="match status" value="1"/>
</dbReference>
<dbReference type="SUPFAM" id="SSF50044">
    <property type="entry name" value="SH3-domain"/>
    <property type="match status" value="1"/>
</dbReference>
<feature type="compositionally biased region" description="Low complexity" evidence="6">
    <location>
        <begin position="564"/>
        <end position="575"/>
    </location>
</feature>
<evidence type="ECO:0000313" key="9">
    <source>
        <dbReference type="EMBL" id="CAF0865469.1"/>
    </source>
</evidence>
<dbReference type="GO" id="GO:0005768">
    <property type="term" value="C:endosome"/>
    <property type="evidence" value="ECO:0007669"/>
    <property type="project" value="TreeGrafter"/>
</dbReference>
<dbReference type="FunFam" id="1.20.1270.60:FF:000009">
    <property type="entry name" value="Protein kinase C and casein kinase substrate in neurons 2"/>
    <property type="match status" value="1"/>
</dbReference>
<dbReference type="InterPro" id="IPR036028">
    <property type="entry name" value="SH3-like_dom_sf"/>
</dbReference>
<evidence type="ECO:0000256" key="3">
    <source>
        <dbReference type="PROSITE-ProRule" id="PRU00192"/>
    </source>
</evidence>
<dbReference type="Gene3D" id="1.20.1270.60">
    <property type="entry name" value="Arfaptin homology (AH) domain/BAR domain"/>
    <property type="match status" value="1"/>
</dbReference>
<proteinExistence type="predicted"/>
<evidence type="ECO:0000256" key="1">
    <source>
        <dbReference type="ARBA" id="ARBA00004184"/>
    </source>
</evidence>
<feature type="region of interest" description="Disordered" evidence="6">
    <location>
        <begin position="519"/>
        <end position="543"/>
    </location>
</feature>
<dbReference type="Pfam" id="PF00018">
    <property type="entry name" value="SH3_1"/>
    <property type="match status" value="1"/>
</dbReference>
<comment type="subcellular location">
    <subcellularLocation>
        <location evidence="1">Endomembrane system</location>
        <topology evidence="1">Peripheral membrane protein</topology>
    </subcellularLocation>
</comment>
<dbReference type="EMBL" id="CAJOBA010002567">
    <property type="protein sequence ID" value="CAF3650287.1"/>
    <property type="molecule type" value="Genomic_DNA"/>
</dbReference>
<evidence type="ECO:0008006" key="12">
    <source>
        <dbReference type="Google" id="ProtNLM"/>
    </source>
</evidence>
<protein>
    <recommendedName>
        <fullName evidence="12">SH3 domain-containing protein</fullName>
    </recommendedName>
</protein>
<evidence type="ECO:0000313" key="11">
    <source>
        <dbReference type="Proteomes" id="UP000682733"/>
    </source>
</evidence>
<feature type="region of interest" description="Disordered" evidence="6">
    <location>
        <begin position="456"/>
        <end position="502"/>
    </location>
</feature>
<evidence type="ECO:0000259" key="7">
    <source>
        <dbReference type="PROSITE" id="PS50002"/>
    </source>
</evidence>
<dbReference type="AlphaFoldDB" id="A0A8S2HIK9"/>
<dbReference type="CDD" id="cd07655">
    <property type="entry name" value="F-BAR_PACSIN"/>
    <property type="match status" value="1"/>
</dbReference>
<dbReference type="PROSITE" id="PS51741">
    <property type="entry name" value="F_BAR"/>
    <property type="match status" value="1"/>
</dbReference>
<dbReference type="GO" id="GO:0005543">
    <property type="term" value="F:phospholipid binding"/>
    <property type="evidence" value="ECO:0007669"/>
    <property type="project" value="TreeGrafter"/>
</dbReference>
<dbReference type="GO" id="GO:0030100">
    <property type="term" value="P:regulation of endocytosis"/>
    <property type="evidence" value="ECO:0007669"/>
    <property type="project" value="TreeGrafter"/>
</dbReference>
<sequence length="755" mass="85457">MDADKTSENELYLPTSDSFWEIGKYHRVVKRCDDGNKLTTDLMSMITERAELEKQFSKMLKNWSKKWSDYVQKSPEFGTMGSAWKAVMNEADSSADLHLNVHDELQSDVVPTIKQWQKTKYVKSMMHIKPTKDFEEEFKRAQKPWAKLYTKVDKYKRDYHTATKNLKMAETQENNSKLDASVTADQKQKATDKVDKCRKEKDAARVKYTEAIQELNRCNPKYMDDMNEVFTRCQSFEKDRLINFRDFIGKTQKCLDLSSRPQLPIIFQQFSQTIKNTDADRDLSYWSETYGAGMKMNWPIFEDHVPVFSKTHHYHPQFDYQFQSNTINNNSKRLSYCDPTTTTFFSYSNGNDNGLDTNNNQNINEINKKQRLSTTRLSNFVNQHSSRLRHPTIHLSSYDGRILIDSYATIRRSMRRTGQMAYAAVTKVRDLANTTSTTSTSTSTINRVKIEQEEYAETNRTLSRRGKGGDIEKDPVIMTGIRSNQTTSGGQQLSTTSLLNDSHGRSSINNAAFNEEDFSSCISSSTPSSPYLSGGSGTNHGSVSMTTNPMSSYMNADTIAPPAAGWASWSSSDPAYSTSNGSGNPSLQSSLSHPHHSLQQTSSYPQTTNPFYDDDDDDSLPPQSSSHMPDGVTVRALYDYDAQEQDELSFKQGDLFTKLEDEDDQVAPLNPLAGKGLIYGLCNGVKNFVTSGELVEKMYKLKIASTLTTSLEKSIFIDLSQFNAVKEVYNDWYCGVYIPAVNVKETDNCLVQVLG</sequence>
<dbReference type="SMART" id="SM00326">
    <property type="entry name" value="SH3"/>
    <property type="match status" value="1"/>
</dbReference>
<dbReference type="GO" id="GO:0007010">
    <property type="term" value="P:cytoskeleton organization"/>
    <property type="evidence" value="ECO:0007669"/>
    <property type="project" value="TreeGrafter"/>
</dbReference>
<dbReference type="Gene3D" id="2.30.30.40">
    <property type="entry name" value="SH3 Domains"/>
    <property type="match status" value="1"/>
</dbReference>
<feature type="coiled-coil region" evidence="5">
    <location>
        <begin position="152"/>
        <end position="214"/>
    </location>
</feature>
<reference evidence="10" key="1">
    <citation type="submission" date="2021-02" db="EMBL/GenBank/DDBJ databases">
        <authorList>
            <person name="Nowell W R."/>
        </authorList>
    </citation>
    <scope>NUCLEOTIDE SEQUENCE</scope>
</reference>
<dbReference type="Proteomes" id="UP000677228">
    <property type="component" value="Unassembled WGS sequence"/>
</dbReference>
<feature type="region of interest" description="Disordered" evidence="6">
    <location>
        <begin position="564"/>
        <end position="630"/>
    </location>
</feature>
<gene>
    <name evidence="9" type="ORF">OVA965_LOCUS7854</name>
    <name evidence="10" type="ORF">TMI583_LOCUS7850</name>
</gene>
<organism evidence="10 11">
    <name type="scientific">Didymodactylos carnosus</name>
    <dbReference type="NCBI Taxonomy" id="1234261"/>
    <lineage>
        <taxon>Eukaryota</taxon>
        <taxon>Metazoa</taxon>
        <taxon>Spiralia</taxon>
        <taxon>Gnathifera</taxon>
        <taxon>Rotifera</taxon>
        <taxon>Eurotatoria</taxon>
        <taxon>Bdelloidea</taxon>
        <taxon>Philodinida</taxon>
        <taxon>Philodinidae</taxon>
        <taxon>Didymodactylos</taxon>
    </lineage>
</organism>
<accession>A0A8S2HIK9</accession>
<evidence type="ECO:0000256" key="4">
    <source>
        <dbReference type="PROSITE-ProRule" id="PRU01077"/>
    </source>
</evidence>
<evidence type="ECO:0000256" key="5">
    <source>
        <dbReference type="SAM" id="Coils"/>
    </source>
</evidence>
<dbReference type="InterPro" id="IPR027267">
    <property type="entry name" value="AH/BAR_dom_sf"/>
</dbReference>
<dbReference type="InterPro" id="IPR031160">
    <property type="entry name" value="F_BAR_dom"/>
</dbReference>
<dbReference type="PANTHER" id="PTHR23065">
    <property type="entry name" value="PROLINE-SERINE-THREONINE PHOSPHATASE INTERACTING PROTEIN 1"/>
    <property type="match status" value="1"/>
</dbReference>
<dbReference type="Pfam" id="PF00611">
    <property type="entry name" value="FCH"/>
    <property type="match status" value="1"/>
</dbReference>
<feature type="domain" description="F-BAR" evidence="8">
    <location>
        <begin position="13"/>
        <end position="282"/>
    </location>
</feature>
<dbReference type="InterPro" id="IPR001060">
    <property type="entry name" value="FCH_dom"/>
</dbReference>
<feature type="compositionally biased region" description="Low complexity" evidence="6">
    <location>
        <begin position="485"/>
        <end position="499"/>
    </location>
</feature>
<evidence type="ECO:0000259" key="8">
    <source>
        <dbReference type="PROSITE" id="PS51741"/>
    </source>
</evidence>
<dbReference type="SUPFAM" id="SSF103657">
    <property type="entry name" value="BAR/IMD domain-like"/>
    <property type="match status" value="1"/>
</dbReference>
<dbReference type="Proteomes" id="UP000682733">
    <property type="component" value="Unassembled WGS sequence"/>
</dbReference>
<evidence type="ECO:0000313" key="10">
    <source>
        <dbReference type="EMBL" id="CAF3650287.1"/>
    </source>
</evidence>
<feature type="domain" description="SH3" evidence="7">
    <location>
        <begin position="629"/>
        <end position="700"/>
    </location>
</feature>
<name>A0A8S2HIK9_9BILA</name>
<feature type="compositionally biased region" description="Low complexity" evidence="6">
    <location>
        <begin position="519"/>
        <end position="533"/>
    </location>
</feature>
<dbReference type="InterPro" id="IPR001452">
    <property type="entry name" value="SH3_domain"/>
</dbReference>
<evidence type="ECO:0000256" key="2">
    <source>
        <dbReference type="ARBA" id="ARBA00022443"/>
    </source>
</evidence>
<dbReference type="SMART" id="SM00055">
    <property type="entry name" value="FCH"/>
    <property type="match status" value="1"/>
</dbReference>
<feature type="compositionally biased region" description="Low complexity" evidence="6">
    <location>
        <begin position="585"/>
        <end position="603"/>
    </location>
</feature>
<keyword evidence="4 5" id="KW-0175">Coiled coil</keyword>